<reference evidence="3" key="1">
    <citation type="submission" date="2017-02" db="UniProtKB">
        <authorList>
            <consortium name="WormBaseParasite"/>
        </authorList>
    </citation>
    <scope>IDENTIFICATION</scope>
</reference>
<dbReference type="OrthoDB" id="5874011at2759"/>
<proteinExistence type="predicted"/>
<evidence type="ECO:0000313" key="1">
    <source>
        <dbReference type="EMBL" id="VDO41378.1"/>
    </source>
</evidence>
<dbReference type="Proteomes" id="UP000268014">
    <property type="component" value="Unassembled WGS sequence"/>
</dbReference>
<name>A0A0N4WIS9_HAEPC</name>
<gene>
    <name evidence="1" type="ORF">HPLM_LOCUS10875</name>
</gene>
<dbReference type="WBParaSite" id="HPLM_0001088301-mRNA-1">
    <property type="protein sequence ID" value="HPLM_0001088301-mRNA-1"/>
    <property type="gene ID" value="HPLM_0001088301"/>
</dbReference>
<evidence type="ECO:0000313" key="3">
    <source>
        <dbReference type="WBParaSite" id="HPLM_0001088301-mRNA-1"/>
    </source>
</evidence>
<keyword evidence="2" id="KW-1185">Reference proteome</keyword>
<accession>A0A0N4WIS9</accession>
<sequence length="120" mass="13418">GVIRVGVFFPTIAKESLDWTAFFSGGVIRVVIVFPTVAARKIAADPTSYQESVVENSATPNRSLHTTLYMKLDKTAKLSDSVEGWSKQFATNHFLCGRSKRCVFWSSELRYPEIVQPAFL</sequence>
<reference evidence="1 2" key="2">
    <citation type="submission" date="2018-11" db="EMBL/GenBank/DDBJ databases">
        <authorList>
            <consortium name="Pathogen Informatics"/>
        </authorList>
    </citation>
    <scope>NUCLEOTIDE SEQUENCE [LARGE SCALE GENOMIC DNA]</scope>
    <source>
        <strain evidence="1 2">MHpl1</strain>
    </source>
</reference>
<protein>
    <submittedName>
        <fullName evidence="3">MFS domain-containing protein</fullName>
    </submittedName>
</protein>
<dbReference type="EMBL" id="UZAF01017412">
    <property type="protein sequence ID" value="VDO41378.1"/>
    <property type="molecule type" value="Genomic_DNA"/>
</dbReference>
<organism evidence="3">
    <name type="scientific">Haemonchus placei</name>
    <name type="common">Barber's pole worm</name>
    <dbReference type="NCBI Taxonomy" id="6290"/>
    <lineage>
        <taxon>Eukaryota</taxon>
        <taxon>Metazoa</taxon>
        <taxon>Ecdysozoa</taxon>
        <taxon>Nematoda</taxon>
        <taxon>Chromadorea</taxon>
        <taxon>Rhabditida</taxon>
        <taxon>Rhabditina</taxon>
        <taxon>Rhabditomorpha</taxon>
        <taxon>Strongyloidea</taxon>
        <taxon>Trichostrongylidae</taxon>
        <taxon>Haemonchus</taxon>
    </lineage>
</organism>
<dbReference type="AlphaFoldDB" id="A0A0N4WIS9"/>
<evidence type="ECO:0000313" key="2">
    <source>
        <dbReference type="Proteomes" id="UP000268014"/>
    </source>
</evidence>